<keyword evidence="7" id="KW-0862">Zinc</keyword>
<proteinExistence type="inferred from homology"/>
<dbReference type="FunCoup" id="E0VMX6">
    <property type="interactions" value="432"/>
</dbReference>
<keyword evidence="11" id="KW-0539">Nucleus</keyword>
<dbReference type="Pfam" id="PF00096">
    <property type="entry name" value="zf-C2H2"/>
    <property type="match status" value="5"/>
</dbReference>
<dbReference type="RefSeq" id="XP_002427470.1">
    <property type="nucleotide sequence ID" value="XM_002427425.1"/>
</dbReference>
<keyword evidence="17" id="KW-1185">Reference proteome</keyword>
<keyword evidence="5" id="KW-0677">Repeat</keyword>
<evidence type="ECO:0000256" key="3">
    <source>
        <dbReference type="ARBA" id="ARBA00006991"/>
    </source>
</evidence>
<evidence type="ECO:0000256" key="6">
    <source>
        <dbReference type="ARBA" id="ARBA00022771"/>
    </source>
</evidence>
<feature type="compositionally biased region" description="Polar residues" evidence="13">
    <location>
        <begin position="830"/>
        <end position="842"/>
    </location>
</feature>
<dbReference type="HOGENOM" id="CLU_006574_0_0_1"/>
<dbReference type="InterPro" id="IPR013087">
    <property type="entry name" value="Znf_C2H2_type"/>
</dbReference>
<evidence type="ECO:0000256" key="7">
    <source>
        <dbReference type="ARBA" id="ARBA00022833"/>
    </source>
</evidence>
<evidence type="ECO:0000256" key="8">
    <source>
        <dbReference type="ARBA" id="ARBA00023015"/>
    </source>
</evidence>
<feature type="domain" description="C2H2-type" evidence="14">
    <location>
        <begin position="609"/>
        <end position="637"/>
    </location>
</feature>
<evidence type="ECO:0000256" key="9">
    <source>
        <dbReference type="ARBA" id="ARBA00023125"/>
    </source>
</evidence>
<dbReference type="OrthoDB" id="8117402at2759"/>
<keyword evidence="8" id="KW-0805">Transcription regulation</keyword>
<evidence type="ECO:0000313" key="16">
    <source>
        <dbReference type="EnsemblMetazoa" id="PHUM320330-PA"/>
    </source>
</evidence>
<reference evidence="15" key="2">
    <citation type="submission" date="2007-04" db="EMBL/GenBank/DDBJ databases">
        <title>The genome of the human body louse.</title>
        <authorList>
            <consortium name="The Human Body Louse Genome Consortium"/>
            <person name="Kirkness E."/>
            <person name="Walenz B."/>
            <person name="Hass B."/>
            <person name="Bruggner R."/>
            <person name="Strausberg R."/>
        </authorList>
    </citation>
    <scope>NUCLEOTIDE SEQUENCE</scope>
    <source>
        <strain evidence="15">USDA</strain>
    </source>
</reference>
<feature type="domain" description="C2H2-type" evidence="14">
    <location>
        <begin position="646"/>
        <end position="673"/>
    </location>
</feature>
<dbReference type="EMBL" id="AAZO01003719">
    <property type="status" value="NOT_ANNOTATED_CDS"/>
    <property type="molecule type" value="Genomic_DNA"/>
</dbReference>
<keyword evidence="6 12" id="KW-0863">Zinc-finger</keyword>
<keyword evidence="10" id="KW-0804">Transcription</keyword>
<feature type="region of interest" description="Disordered" evidence="13">
    <location>
        <begin position="761"/>
        <end position="856"/>
    </location>
</feature>
<feature type="domain" description="C2H2-type" evidence="14">
    <location>
        <begin position="292"/>
        <end position="319"/>
    </location>
</feature>
<name>E0VMX6_PEDHC</name>
<evidence type="ECO:0000256" key="4">
    <source>
        <dbReference type="ARBA" id="ARBA00022723"/>
    </source>
</evidence>
<dbReference type="InterPro" id="IPR036236">
    <property type="entry name" value="Znf_C2H2_sf"/>
</dbReference>
<keyword evidence="4" id="KW-0479">Metal-binding</keyword>
<protein>
    <submittedName>
        <fullName evidence="15 16">Zinc finger protein 585B, putative</fullName>
    </submittedName>
</protein>
<dbReference type="EnsemblMetazoa" id="PHUM320330-RA">
    <property type="protein sequence ID" value="PHUM320330-PA"/>
    <property type="gene ID" value="PHUM320330"/>
</dbReference>
<feature type="region of interest" description="Disordered" evidence="13">
    <location>
        <begin position="713"/>
        <end position="739"/>
    </location>
</feature>
<evidence type="ECO:0000256" key="1">
    <source>
        <dbReference type="ARBA" id="ARBA00003767"/>
    </source>
</evidence>
<dbReference type="GO" id="GO:0003677">
    <property type="term" value="F:DNA binding"/>
    <property type="evidence" value="ECO:0007669"/>
    <property type="project" value="UniProtKB-KW"/>
</dbReference>
<dbReference type="FunFam" id="3.30.160.60:FF:000446">
    <property type="entry name" value="Zinc finger protein"/>
    <property type="match status" value="1"/>
</dbReference>
<feature type="domain" description="C2H2-type" evidence="14">
    <location>
        <begin position="581"/>
        <end position="608"/>
    </location>
</feature>
<dbReference type="InParanoid" id="E0VMX6"/>
<dbReference type="GO" id="GO:0005634">
    <property type="term" value="C:nucleus"/>
    <property type="evidence" value="ECO:0007669"/>
    <property type="project" value="UniProtKB-SubCell"/>
</dbReference>
<dbReference type="AlphaFoldDB" id="E0VMX6"/>
<organism>
    <name type="scientific">Pediculus humanus subsp. corporis</name>
    <name type="common">Body louse</name>
    <dbReference type="NCBI Taxonomy" id="121224"/>
    <lineage>
        <taxon>Eukaryota</taxon>
        <taxon>Metazoa</taxon>
        <taxon>Ecdysozoa</taxon>
        <taxon>Arthropoda</taxon>
        <taxon>Hexapoda</taxon>
        <taxon>Insecta</taxon>
        <taxon>Pterygota</taxon>
        <taxon>Neoptera</taxon>
        <taxon>Paraneoptera</taxon>
        <taxon>Psocodea</taxon>
        <taxon>Troctomorpha</taxon>
        <taxon>Phthiraptera</taxon>
        <taxon>Anoplura</taxon>
        <taxon>Pediculidae</taxon>
        <taxon>Pediculus</taxon>
    </lineage>
</organism>
<accession>E0VMX6</accession>
<dbReference type="InterPro" id="IPR050636">
    <property type="entry name" value="C2H2-ZF_domain-containing"/>
</dbReference>
<evidence type="ECO:0000256" key="12">
    <source>
        <dbReference type="PROSITE-ProRule" id="PRU00042"/>
    </source>
</evidence>
<dbReference type="CTD" id="8236107"/>
<feature type="domain" description="C2H2-type" evidence="14">
    <location>
        <begin position="522"/>
        <end position="549"/>
    </location>
</feature>
<dbReference type="EMBL" id="DS235327">
    <property type="protein sequence ID" value="EEB14732.1"/>
    <property type="molecule type" value="Genomic_DNA"/>
</dbReference>
<evidence type="ECO:0000256" key="11">
    <source>
        <dbReference type="ARBA" id="ARBA00023242"/>
    </source>
</evidence>
<feature type="domain" description="C2H2-type" evidence="14">
    <location>
        <begin position="138"/>
        <end position="165"/>
    </location>
</feature>
<dbReference type="Gene3D" id="3.30.160.60">
    <property type="entry name" value="Classic Zinc Finger"/>
    <property type="match status" value="10"/>
</dbReference>
<dbReference type="PANTHER" id="PTHR47772">
    <property type="entry name" value="ZINC FINGER PROTEIN 200"/>
    <property type="match status" value="1"/>
</dbReference>
<evidence type="ECO:0000313" key="17">
    <source>
        <dbReference type="Proteomes" id="UP000009046"/>
    </source>
</evidence>
<evidence type="ECO:0000313" key="15">
    <source>
        <dbReference type="EMBL" id="EEB14732.1"/>
    </source>
</evidence>
<dbReference type="Proteomes" id="UP000009046">
    <property type="component" value="Unassembled WGS sequence"/>
</dbReference>
<reference evidence="15" key="1">
    <citation type="submission" date="2007-04" db="EMBL/GenBank/DDBJ databases">
        <title>Annotation of Pediculus humanus corporis strain USDA.</title>
        <authorList>
            <person name="Kirkness E."/>
            <person name="Hannick L."/>
            <person name="Hass B."/>
            <person name="Bruggner R."/>
            <person name="Lawson D."/>
            <person name="Bidwell S."/>
            <person name="Joardar V."/>
            <person name="Caler E."/>
            <person name="Walenz B."/>
            <person name="Inman J."/>
            <person name="Schobel S."/>
            <person name="Galinsky K."/>
            <person name="Amedeo P."/>
            <person name="Strausberg R."/>
        </authorList>
    </citation>
    <scope>NUCLEOTIDE SEQUENCE</scope>
    <source>
        <strain evidence="15">USDA</strain>
    </source>
</reference>
<dbReference type="GO" id="GO:0008270">
    <property type="term" value="F:zinc ion binding"/>
    <property type="evidence" value="ECO:0007669"/>
    <property type="project" value="UniProtKB-KW"/>
</dbReference>
<keyword evidence="9" id="KW-0238">DNA-binding</keyword>
<dbReference type="FunFam" id="3.30.160.60:FF:000260">
    <property type="entry name" value="Spalt-like transcription factor 1"/>
    <property type="match status" value="1"/>
</dbReference>
<feature type="domain" description="C2H2-type" evidence="14">
    <location>
        <begin position="553"/>
        <end position="580"/>
    </location>
</feature>
<comment type="subcellular location">
    <subcellularLocation>
        <location evidence="2">Nucleus</location>
    </subcellularLocation>
</comment>
<evidence type="ECO:0000259" key="14">
    <source>
        <dbReference type="PROSITE" id="PS50157"/>
    </source>
</evidence>
<comment type="function">
    <text evidence="1">May be involved in transcriptional regulation.</text>
</comment>
<comment type="similarity">
    <text evidence="3">Belongs to the krueppel C2H2-type zinc-finger protein family.</text>
</comment>
<dbReference type="PROSITE" id="PS50157">
    <property type="entry name" value="ZINC_FINGER_C2H2_2"/>
    <property type="match status" value="14"/>
</dbReference>
<gene>
    <name evidence="16" type="primary">8236107</name>
    <name evidence="15" type="ORF">Phum_PHUM320330</name>
</gene>
<feature type="domain" description="C2H2-type" evidence="14">
    <location>
        <begin position="464"/>
        <end position="491"/>
    </location>
</feature>
<evidence type="ECO:0000256" key="2">
    <source>
        <dbReference type="ARBA" id="ARBA00004123"/>
    </source>
</evidence>
<feature type="domain" description="C2H2-type" evidence="14">
    <location>
        <begin position="492"/>
        <end position="521"/>
    </location>
</feature>
<feature type="domain" description="C2H2-type" evidence="14">
    <location>
        <begin position="925"/>
        <end position="948"/>
    </location>
</feature>
<dbReference type="SUPFAM" id="SSF57667">
    <property type="entry name" value="beta-beta-alpha zinc fingers"/>
    <property type="match status" value="8"/>
</dbReference>
<feature type="domain" description="C2H2-type" evidence="14">
    <location>
        <begin position="374"/>
        <end position="401"/>
    </location>
</feature>
<feature type="compositionally biased region" description="Basic residues" evidence="13">
    <location>
        <begin position="777"/>
        <end position="794"/>
    </location>
</feature>
<dbReference type="FunFam" id="3.30.160.60:FF:000478">
    <property type="entry name" value="Zinc finger protein 133"/>
    <property type="match status" value="1"/>
</dbReference>
<feature type="domain" description="C2H2-type" evidence="14">
    <location>
        <begin position="434"/>
        <end position="462"/>
    </location>
</feature>
<evidence type="ECO:0000256" key="5">
    <source>
        <dbReference type="ARBA" id="ARBA00022737"/>
    </source>
</evidence>
<sequence length="948" mass="108620">MSWAPNNPSLVEEEVIYGNTEYVLPQKMENNMRFITLPEEVPMIVIESNQVSAETDAPMIIVGNDVVEQMICAEEEVETETDLTWYTNPPVAHEETVDTQPESKKINKREGRVAVPYLKDEMLDIPLNDESYATYHPFPCDFCSRRFKKKANLMNHMVAHQTQRPHSCNICSSSFMRKCDLVNHQKIHSYVPNRENRNDINQETKYNNYNHVRKKKNKKIKSNFGKKAGGKDKIKASSWSPQENFFKPTSYVDEDVKLLLEMTNRLHEKSGSDKNSNKNPGETFTGSEQKPYVCNKCGRCFSRESALVSHSQIHAEDIYYDCSKCGQNFFSLELLRDHCAKKHDIPYTGETSDESEGGEFDKGKYTGDERFGTFHCSICSISFHRLDLLKQHKRIHSKKDESSRGYKCNTCLIEFSTYEKLLSHLEGNASCQRHMCLLCGEHFNDQNAGQKHIQQKHSKELTPNSCTICGKYCKDKTALQKHSWIHSTEKKYSCKKLDCSKKFHSWARLRRHMLSHNGSKMVRCEECDEVFPDRRALINHRHSHFPDSAARKFICNECGKSFGSRSSQQIHNRIHTGERPYGCRYCWKAFADGGTLRKHERIHTGEKPYVCVVCPRAFNQRVVLREHIRSHHSGSVSKPGYSTPVYLCPVCGVVTANSEELAFHLVKHSDDNTIRNRNPQAGIRTYKRRRKLNSYECEESEFDDADYYSKRESETESAISDKEQGKKPAGRKGNKGRKVDTYSKFTKTFEAAMKNINSLVENKPVRKAKMINTKGKGGTKKNKKILSKRGRKRNSGVANKNSAPKSRPRTLSSRTSEKKESTTENAENPVNVNTVSGSQTENARSRPSRPRTKNVNYEQMQEQLPKVAIFPEKTKKVIRKPSVFQGKVEVKKEMSEELLSEDNGVKMEIKSEISDGNHRSVTDNYICGICSNAFPSKADLLFHVPIHI</sequence>
<feature type="domain" description="C2H2-type" evidence="14">
    <location>
        <begin position="320"/>
        <end position="343"/>
    </location>
</feature>
<dbReference type="GeneID" id="8236107"/>
<dbReference type="KEGG" id="phu:Phum_PHUM320330"/>
<evidence type="ECO:0000256" key="10">
    <source>
        <dbReference type="ARBA" id="ARBA00023163"/>
    </source>
</evidence>
<feature type="domain" description="C2H2-type" evidence="14">
    <location>
        <begin position="166"/>
        <end position="189"/>
    </location>
</feature>
<reference evidence="16" key="3">
    <citation type="submission" date="2021-02" db="UniProtKB">
        <authorList>
            <consortium name="EnsemblMetazoa"/>
        </authorList>
    </citation>
    <scope>IDENTIFICATION</scope>
    <source>
        <strain evidence="16">USDA</strain>
    </source>
</reference>
<dbReference type="VEuPathDB" id="VectorBase:PHUM320330"/>
<evidence type="ECO:0000256" key="13">
    <source>
        <dbReference type="SAM" id="MobiDB-lite"/>
    </source>
</evidence>
<feature type="compositionally biased region" description="Basic and acidic residues" evidence="13">
    <location>
        <begin position="713"/>
        <end position="726"/>
    </location>
</feature>
<dbReference type="OMA" id="HDHETRI"/>
<dbReference type="eggNOG" id="KOG1721">
    <property type="taxonomic scope" value="Eukaryota"/>
</dbReference>
<dbReference type="PANTHER" id="PTHR47772:SF13">
    <property type="entry name" value="GASTRULA ZINC FINGER PROTEIN XLCGF49.1-LIKE-RELATED"/>
    <property type="match status" value="1"/>
</dbReference>
<dbReference type="SMART" id="SM00355">
    <property type="entry name" value="ZnF_C2H2"/>
    <property type="match status" value="15"/>
</dbReference>
<dbReference type="FunFam" id="3.30.160.60:FF:000060">
    <property type="entry name" value="zinc finger protein 436"/>
    <property type="match status" value="1"/>
</dbReference>
<dbReference type="FunFam" id="3.30.160.60:FF:000325">
    <property type="entry name" value="ZFP90 zinc finger protein"/>
    <property type="match status" value="1"/>
</dbReference>
<dbReference type="PROSITE" id="PS00028">
    <property type="entry name" value="ZINC_FINGER_C2H2_1"/>
    <property type="match status" value="13"/>
</dbReference>